<feature type="region of interest" description="Disordered" evidence="2">
    <location>
        <begin position="144"/>
        <end position="171"/>
    </location>
</feature>
<organism evidence="4 5">
    <name type="scientific">Bipolaris oryzae ATCC 44560</name>
    <dbReference type="NCBI Taxonomy" id="930090"/>
    <lineage>
        <taxon>Eukaryota</taxon>
        <taxon>Fungi</taxon>
        <taxon>Dikarya</taxon>
        <taxon>Ascomycota</taxon>
        <taxon>Pezizomycotina</taxon>
        <taxon>Dothideomycetes</taxon>
        <taxon>Pleosporomycetidae</taxon>
        <taxon>Pleosporales</taxon>
        <taxon>Pleosporineae</taxon>
        <taxon>Pleosporaceae</taxon>
        <taxon>Bipolaris</taxon>
    </lineage>
</organism>
<dbReference type="CDD" id="cd12148">
    <property type="entry name" value="fungal_TF_MHR"/>
    <property type="match status" value="1"/>
</dbReference>
<evidence type="ECO:0000256" key="1">
    <source>
        <dbReference type="ARBA" id="ARBA00023242"/>
    </source>
</evidence>
<dbReference type="KEGG" id="bor:COCMIDRAFT_38896"/>
<feature type="compositionally biased region" description="Polar residues" evidence="2">
    <location>
        <begin position="147"/>
        <end position="158"/>
    </location>
</feature>
<feature type="domain" description="Xylanolytic transcriptional activator regulatory" evidence="3">
    <location>
        <begin position="215"/>
        <end position="460"/>
    </location>
</feature>
<dbReference type="GO" id="GO:0006351">
    <property type="term" value="P:DNA-templated transcription"/>
    <property type="evidence" value="ECO:0007669"/>
    <property type="project" value="InterPro"/>
</dbReference>
<accession>W6ZHR7</accession>
<dbReference type="GeneID" id="19123575"/>
<reference evidence="4 5" key="1">
    <citation type="journal article" date="2013" name="PLoS Genet.">
        <title>Comparative genome structure, secondary metabolite, and effector coding capacity across Cochliobolus pathogens.</title>
        <authorList>
            <person name="Condon B.J."/>
            <person name="Leng Y."/>
            <person name="Wu D."/>
            <person name="Bushley K.E."/>
            <person name="Ohm R.A."/>
            <person name="Otillar R."/>
            <person name="Martin J."/>
            <person name="Schackwitz W."/>
            <person name="Grimwood J."/>
            <person name="MohdZainudin N."/>
            <person name="Xue C."/>
            <person name="Wang R."/>
            <person name="Manning V.A."/>
            <person name="Dhillon B."/>
            <person name="Tu Z.J."/>
            <person name="Steffenson B.J."/>
            <person name="Salamov A."/>
            <person name="Sun H."/>
            <person name="Lowry S."/>
            <person name="LaButti K."/>
            <person name="Han J."/>
            <person name="Copeland A."/>
            <person name="Lindquist E."/>
            <person name="Barry K."/>
            <person name="Schmutz J."/>
            <person name="Baker S.E."/>
            <person name="Ciuffetti L.M."/>
            <person name="Grigoriev I.V."/>
            <person name="Zhong S."/>
            <person name="Turgeon B.G."/>
        </authorList>
    </citation>
    <scope>NUCLEOTIDE SEQUENCE [LARGE SCALE GENOMIC DNA]</scope>
    <source>
        <strain evidence="4 5">ATCC 44560</strain>
    </source>
</reference>
<dbReference type="OrthoDB" id="426882at2759"/>
<evidence type="ECO:0000259" key="3">
    <source>
        <dbReference type="Pfam" id="PF04082"/>
    </source>
</evidence>
<dbReference type="RefSeq" id="XP_007690359.1">
    <property type="nucleotide sequence ID" value="XM_007692169.1"/>
</dbReference>
<dbReference type="AlphaFoldDB" id="W6ZHR7"/>
<sequence length="677" mass="76886">MPPLRPLLPAAEGYQRTSPTATPSTKQKVSAACHSCRKSKKESRQIRQRYAQLQKQESTHEKLIGMIRSMPEQDVAEIVRRLKAGMDAASIVSFVRDGNLLMQLSLTPETSRRYEFPLVTAMPYHLYIGGNPYLDSPYHRSLFPHSASGSEDSSQRTKVQGVDKDNRRAADDEIHPSAYELPYHTTQMIEPLMEKVTAAPWTKVISDDRLFRRLISSYFCYPHPCGPFVHKDLFLEDMAAGRTNFCSPLLANAMLANACQSCSTIPDRSKVWLPESLTYRFTAEARRLWDLESLPGRSKIPTIQAALILSYNSTNNGLDEIGTIYARRACEMSQDLGLFGPEEWGAGTKMEKARLFTAWAVFSWQAMFDYYFFRRPYFSQPPQMPLPNPRLHSDWYGEVSFQYPRDPRPMPLSIGYKFYCETALHKIINDIGLLTFGRPSAQMLTLDELAVIKRELDKWKNLLPEAFQPEKVVLPSHLMLHVQYWQIVKAIAQLMVKAESVERSKAAALWPEKSPQSSLHEARIMLETASCIYYARHGFEFYDPWVAFTLTIIGNTVIDDLKAGSIIDPRILAGYRSLLILSAQGLASQSHHYHNGTLLATQLQSAMSPQDLQLACTHVKEAGMSKLDQLLVAEHSQSHWPLPDKVAINEDPEKVKLNTLLQGIEEIQLQQCEERET</sequence>
<protein>
    <recommendedName>
        <fullName evidence="3">Xylanolytic transcriptional activator regulatory domain-containing protein</fullName>
    </recommendedName>
</protein>
<proteinExistence type="predicted"/>
<dbReference type="EMBL" id="KI964039">
    <property type="protein sequence ID" value="EUC43101.1"/>
    <property type="molecule type" value="Genomic_DNA"/>
</dbReference>
<dbReference type="HOGENOM" id="CLU_007003_1_0_1"/>
<evidence type="ECO:0000256" key="2">
    <source>
        <dbReference type="SAM" id="MobiDB-lite"/>
    </source>
</evidence>
<dbReference type="PANTHER" id="PTHR47256">
    <property type="entry name" value="ZN(II)2CYS6 TRANSCRIPTION FACTOR (EUROFUNG)-RELATED"/>
    <property type="match status" value="1"/>
</dbReference>
<dbReference type="InterPro" id="IPR053187">
    <property type="entry name" value="Notoamide_regulator"/>
</dbReference>
<gene>
    <name evidence="4" type="ORF">COCMIDRAFT_38896</name>
</gene>
<dbReference type="InterPro" id="IPR007219">
    <property type="entry name" value="XnlR_reg_dom"/>
</dbReference>
<dbReference type="Pfam" id="PF04082">
    <property type="entry name" value="Fungal_trans"/>
    <property type="match status" value="1"/>
</dbReference>
<dbReference type="eggNOG" id="ENOG502SP7J">
    <property type="taxonomic scope" value="Eukaryota"/>
</dbReference>
<feature type="region of interest" description="Disordered" evidence="2">
    <location>
        <begin position="1"/>
        <end position="28"/>
    </location>
</feature>
<feature type="compositionally biased region" description="Basic and acidic residues" evidence="2">
    <location>
        <begin position="161"/>
        <end position="171"/>
    </location>
</feature>
<dbReference type="GO" id="GO:0008270">
    <property type="term" value="F:zinc ion binding"/>
    <property type="evidence" value="ECO:0007669"/>
    <property type="project" value="InterPro"/>
</dbReference>
<dbReference type="GO" id="GO:0003677">
    <property type="term" value="F:DNA binding"/>
    <property type="evidence" value="ECO:0007669"/>
    <property type="project" value="InterPro"/>
</dbReference>
<keyword evidence="1" id="KW-0539">Nucleus</keyword>
<evidence type="ECO:0000313" key="5">
    <source>
        <dbReference type="Proteomes" id="UP000054032"/>
    </source>
</evidence>
<feature type="compositionally biased region" description="Polar residues" evidence="2">
    <location>
        <begin position="15"/>
        <end position="28"/>
    </location>
</feature>
<evidence type="ECO:0000313" key="4">
    <source>
        <dbReference type="EMBL" id="EUC43101.1"/>
    </source>
</evidence>
<dbReference type="PANTHER" id="PTHR47256:SF1">
    <property type="entry name" value="ZN(II)2CYS6 TRANSCRIPTION FACTOR (EUROFUNG)"/>
    <property type="match status" value="1"/>
</dbReference>
<keyword evidence="5" id="KW-1185">Reference proteome</keyword>
<name>W6ZHR7_COCMI</name>
<dbReference type="Proteomes" id="UP000054032">
    <property type="component" value="Unassembled WGS sequence"/>
</dbReference>